<dbReference type="EMBL" id="CP061724">
    <property type="protein sequence ID" value="QOD01420.1"/>
    <property type="molecule type" value="Genomic_DNA"/>
</dbReference>
<geneLocation type="plasmid" evidence="2 4">
    <name>pZXPA-20-602k</name>
</geneLocation>
<dbReference type="OrthoDB" id="7449478at2"/>
<reference evidence="2 4" key="2">
    <citation type="submission" date="2020-09" db="EMBL/GenBank/DDBJ databases">
        <title>Co-existence of a novel multidrug-resistance efflux pump with carbapenem resistance gene blaVIM-2 in one megaplasmid in Pseudomonas putida.</title>
        <authorList>
            <person name="Peng K."/>
            <person name="Li R."/>
        </authorList>
    </citation>
    <scope>NUCLEOTIDE SEQUENCE [LARGE SCALE GENOMIC DNA]</scope>
    <source>
        <strain evidence="2 4">ZXPA-20</strain>
        <plasmid evidence="2 4">pZXPA-20-602k</plasmid>
    </source>
</reference>
<proteinExistence type="predicted"/>
<name>A0A1X0ZMQ7_PSEPU</name>
<evidence type="ECO:0000313" key="1">
    <source>
        <dbReference type="EMBL" id="ORL58732.1"/>
    </source>
</evidence>
<evidence type="ECO:0000313" key="2">
    <source>
        <dbReference type="EMBL" id="QOD01420.1"/>
    </source>
</evidence>
<evidence type="ECO:0000313" key="3">
    <source>
        <dbReference type="Proteomes" id="UP000193675"/>
    </source>
</evidence>
<accession>A0A1X0ZMQ7</accession>
<evidence type="ECO:0000313" key="4">
    <source>
        <dbReference type="Proteomes" id="UP000516786"/>
    </source>
</evidence>
<dbReference type="Proteomes" id="UP000516786">
    <property type="component" value="Plasmid pZXPA-20-602k"/>
</dbReference>
<keyword evidence="2" id="KW-0614">Plasmid</keyword>
<dbReference type="Proteomes" id="UP000193675">
    <property type="component" value="Unassembled WGS sequence"/>
</dbReference>
<gene>
    <name evidence="1" type="ORF">B7H17_24690</name>
    <name evidence="2" type="ORF">ID616_29760</name>
</gene>
<dbReference type="AlphaFoldDB" id="A0A1X0ZMQ7"/>
<reference evidence="1 3" key="1">
    <citation type="submission" date="2017-04" db="EMBL/GenBank/DDBJ databases">
        <title>Presence of VIM-2 positive Pseudomonas species in chickens and their surrounding environment.</title>
        <authorList>
            <person name="Zhang R."/>
        </authorList>
    </citation>
    <scope>NUCLEOTIDE SEQUENCE [LARGE SCALE GENOMIC DNA]</scope>
    <source>
        <strain evidence="1 3">DZ-C18</strain>
    </source>
</reference>
<organism evidence="1 3">
    <name type="scientific">Pseudomonas putida</name>
    <name type="common">Arthrobacter siderocapsulatus</name>
    <dbReference type="NCBI Taxonomy" id="303"/>
    <lineage>
        <taxon>Bacteria</taxon>
        <taxon>Pseudomonadati</taxon>
        <taxon>Pseudomonadota</taxon>
        <taxon>Gammaproteobacteria</taxon>
        <taxon>Pseudomonadales</taxon>
        <taxon>Pseudomonadaceae</taxon>
        <taxon>Pseudomonas</taxon>
    </lineage>
</organism>
<dbReference type="EMBL" id="NBWC01000049">
    <property type="protein sequence ID" value="ORL58732.1"/>
    <property type="molecule type" value="Genomic_DNA"/>
</dbReference>
<dbReference type="RefSeq" id="WP_084851798.1">
    <property type="nucleotide sequence ID" value="NZ_CP061724.1"/>
</dbReference>
<sequence length="108" mass="11412">MTPTLDTAISSAGVSPITGIKLSVPELFTEPTFQAWLNSSQAMTWHHRQGPVCEGDIADVVIFVDPSLSGEGTDTDMPGWDLVVEKLRAAIGSGPFGGNHFVVVLSNS</sequence>
<protein>
    <submittedName>
        <fullName evidence="1">Uncharacterized protein</fullName>
    </submittedName>
</protein>